<dbReference type="Gene3D" id="3.30.420.40">
    <property type="match status" value="2"/>
</dbReference>
<gene>
    <name evidence="7" type="ORF">GCM10023169_21220</name>
</gene>
<dbReference type="RefSeq" id="WP_345216235.1">
    <property type="nucleotide sequence ID" value="NZ_BAABGN010000009.1"/>
</dbReference>
<evidence type="ECO:0000256" key="3">
    <source>
        <dbReference type="ARBA" id="ARBA00022679"/>
    </source>
</evidence>
<sequence>MLALGLDIGSTNLKVALVEIDADPEPRVRAVESRPTPRDGAALLSTAGRLLESMTAWSETPPRCVGIASMAESGVPLDADDRPLGEVVRWDPQRAQQQAERLSARLGREELVRATGVRPSGKVPLATWAHLREHEPDRWATMHRWAGVADLVALGLTGRLVTDHTLAGRTMAYRLPAPGAGLPPSFDADLLAEVGLTPDKLAEVAPPGQVAGGVRPGAPLASGLPVGTPVIVSGHDHPVGAWAGGVREPGQVADSVGTAEALVRVLRAPVDPVSAADAGMSLVRTVDGEHEALLAGASSAGAMVAWWAEHMADGHDLAELFDRAAKRGAPSASLLVLPYLSGRQTPRPDPSAHLRILGEPADHDVVGGARALLDGLSLHARWMHEEQARLAAEDPADGHVHVLGSAAGPGTPWLATKAAVGPARLRAVHVGEPVAAGAALLAAHRAGLAQAPMLPGGPVAQGPDPTYEPLYDLFVRAASQGGP</sequence>
<comment type="caution">
    <text evidence="7">The sequence shown here is derived from an EMBL/GenBank/DDBJ whole genome shotgun (WGS) entry which is preliminary data.</text>
</comment>
<feature type="domain" description="Carbohydrate kinase FGGY N-terminal" evidence="5">
    <location>
        <begin position="3"/>
        <end position="240"/>
    </location>
</feature>
<dbReference type="Proteomes" id="UP001500622">
    <property type="component" value="Unassembled WGS sequence"/>
</dbReference>
<comment type="similarity">
    <text evidence="1">Belongs to the FGGY kinase family.</text>
</comment>
<dbReference type="PANTHER" id="PTHR43095">
    <property type="entry name" value="SUGAR KINASE"/>
    <property type="match status" value="1"/>
</dbReference>
<proteinExistence type="inferred from homology"/>
<name>A0ABP8L926_9MICO</name>
<dbReference type="PANTHER" id="PTHR43095:SF5">
    <property type="entry name" value="XYLULOSE KINASE"/>
    <property type="match status" value="1"/>
</dbReference>
<dbReference type="EMBL" id="BAABGN010000009">
    <property type="protein sequence ID" value="GAA4424503.1"/>
    <property type="molecule type" value="Genomic_DNA"/>
</dbReference>
<dbReference type="CDD" id="cd07773">
    <property type="entry name" value="ASKHA_NBD_FGGY_FK"/>
    <property type="match status" value="1"/>
</dbReference>
<evidence type="ECO:0000256" key="4">
    <source>
        <dbReference type="ARBA" id="ARBA00022777"/>
    </source>
</evidence>
<dbReference type="InterPro" id="IPR050406">
    <property type="entry name" value="FGGY_Carb_Kinase"/>
</dbReference>
<feature type="domain" description="Carbohydrate kinase FGGY C-terminal" evidence="6">
    <location>
        <begin position="255"/>
        <end position="444"/>
    </location>
</feature>
<evidence type="ECO:0000313" key="7">
    <source>
        <dbReference type="EMBL" id="GAA4424503.1"/>
    </source>
</evidence>
<keyword evidence="4" id="KW-0418">Kinase</keyword>
<evidence type="ECO:0008006" key="9">
    <source>
        <dbReference type="Google" id="ProtNLM"/>
    </source>
</evidence>
<organism evidence="7 8">
    <name type="scientific">Georgenia halophila</name>
    <dbReference type="NCBI Taxonomy" id="620889"/>
    <lineage>
        <taxon>Bacteria</taxon>
        <taxon>Bacillati</taxon>
        <taxon>Actinomycetota</taxon>
        <taxon>Actinomycetes</taxon>
        <taxon>Micrococcales</taxon>
        <taxon>Bogoriellaceae</taxon>
        <taxon>Georgenia</taxon>
    </lineage>
</organism>
<dbReference type="InterPro" id="IPR000577">
    <property type="entry name" value="Carb_kinase_FGGY"/>
</dbReference>
<dbReference type="Pfam" id="PF02782">
    <property type="entry name" value="FGGY_C"/>
    <property type="match status" value="1"/>
</dbReference>
<dbReference type="Pfam" id="PF00370">
    <property type="entry name" value="FGGY_N"/>
    <property type="match status" value="1"/>
</dbReference>
<dbReference type="InterPro" id="IPR018484">
    <property type="entry name" value="FGGY_N"/>
</dbReference>
<keyword evidence="2" id="KW-0859">Xylose metabolism</keyword>
<dbReference type="SUPFAM" id="SSF53067">
    <property type="entry name" value="Actin-like ATPase domain"/>
    <property type="match status" value="2"/>
</dbReference>
<evidence type="ECO:0000256" key="1">
    <source>
        <dbReference type="ARBA" id="ARBA00009156"/>
    </source>
</evidence>
<evidence type="ECO:0000256" key="2">
    <source>
        <dbReference type="ARBA" id="ARBA00022629"/>
    </source>
</evidence>
<evidence type="ECO:0000259" key="5">
    <source>
        <dbReference type="Pfam" id="PF00370"/>
    </source>
</evidence>
<keyword evidence="2" id="KW-0119">Carbohydrate metabolism</keyword>
<evidence type="ECO:0000313" key="8">
    <source>
        <dbReference type="Proteomes" id="UP001500622"/>
    </source>
</evidence>
<evidence type="ECO:0000259" key="6">
    <source>
        <dbReference type="Pfam" id="PF02782"/>
    </source>
</evidence>
<dbReference type="InterPro" id="IPR043129">
    <property type="entry name" value="ATPase_NBD"/>
</dbReference>
<reference evidence="8" key="1">
    <citation type="journal article" date="2019" name="Int. J. Syst. Evol. Microbiol.">
        <title>The Global Catalogue of Microorganisms (GCM) 10K type strain sequencing project: providing services to taxonomists for standard genome sequencing and annotation.</title>
        <authorList>
            <consortium name="The Broad Institute Genomics Platform"/>
            <consortium name="The Broad Institute Genome Sequencing Center for Infectious Disease"/>
            <person name="Wu L."/>
            <person name="Ma J."/>
        </authorList>
    </citation>
    <scope>NUCLEOTIDE SEQUENCE [LARGE SCALE GENOMIC DNA]</scope>
    <source>
        <strain evidence="8">JCM 17810</strain>
    </source>
</reference>
<dbReference type="PIRSF" id="PIRSF000538">
    <property type="entry name" value="GlpK"/>
    <property type="match status" value="1"/>
</dbReference>
<keyword evidence="3" id="KW-0808">Transferase</keyword>
<dbReference type="InterPro" id="IPR018485">
    <property type="entry name" value="FGGY_C"/>
</dbReference>
<keyword evidence="8" id="KW-1185">Reference proteome</keyword>
<accession>A0ABP8L926</accession>
<protein>
    <recommendedName>
        <fullName evidence="9">Xylulokinase</fullName>
    </recommendedName>
</protein>